<dbReference type="PANTHER" id="PTHR40590">
    <property type="entry name" value="CYTOPLASMIC PROTEIN-RELATED"/>
    <property type="match status" value="1"/>
</dbReference>
<accession>A0A7W7K5P1</accession>
<proteinExistence type="predicted"/>
<comment type="caution">
    <text evidence="1">The sequence shown here is derived from an EMBL/GenBank/DDBJ whole genome shotgun (WGS) entry which is preliminary data.</text>
</comment>
<organism evidence="1 2">
    <name type="scientific">Novosphingobium chloroacetimidivorans</name>
    <dbReference type="NCBI Taxonomy" id="1428314"/>
    <lineage>
        <taxon>Bacteria</taxon>
        <taxon>Pseudomonadati</taxon>
        <taxon>Pseudomonadota</taxon>
        <taxon>Alphaproteobacteria</taxon>
        <taxon>Sphingomonadales</taxon>
        <taxon>Sphingomonadaceae</taxon>
        <taxon>Novosphingobium</taxon>
    </lineage>
</organism>
<evidence type="ECO:0000313" key="1">
    <source>
        <dbReference type="EMBL" id="MBB4856724.1"/>
    </source>
</evidence>
<gene>
    <name evidence="1" type="ORF">HNO88_000021</name>
</gene>
<name>A0A7W7K5P1_9SPHN</name>
<dbReference type="Proteomes" id="UP000555448">
    <property type="component" value="Unassembled WGS sequence"/>
</dbReference>
<keyword evidence="2" id="KW-1185">Reference proteome</keyword>
<dbReference type="InterPro" id="IPR047111">
    <property type="entry name" value="YbaP-like"/>
</dbReference>
<reference evidence="1 2" key="1">
    <citation type="submission" date="2020-08" db="EMBL/GenBank/DDBJ databases">
        <title>Functional genomics of gut bacteria from endangered species of beetles.</title>
        <authorList>
            <person name="Carlos-Shanley C."/>
        </authorList>
    </citation>
    <scope>NUCLEOTIDE SEQUENCE [LARGE SCALE GENOMIC DNA]</scope>
    <source>
        <strain evidence="1 2">S00245</strain>
    </source>
</reference>
<sequence length="278" mass="29652">MVLSLALGACNSKPKHADPAIWHVAGPGGEEAWLFGTIHAAPAPLAWNTPPVAQALDRADEVMVEVANIADDAAVAQAFASLSRTPGLAPVAERVPAARRKTLRDMLAARDIREADLRDVETWAVALTLARPESGSDAGNGVDRAVLASASNKRVVELEGASAQLSIFDRLPEADQRDLLDAVLSDAGALDDEADLVDVWRRGDMARIEAETRTGLLADPELRAALFTDRNRRWMTRIAAEMHEGHRPFVAVGAAHMAGPDGLPALLARAGYTVTRLD</sequence>
<evidence type="ECO:0000313" key="2">
    <source>
        <dbReference type="Proteomes" id="UP000555448"/>
    </source>
</evidence>
<dbReference type="InterPro" id="IPR002816">
    <property type="entry name" value="TraB/PrgY/GumN_fam"/>
</dbReference>
<dbReference type="Pfam" id="PF01963">
    <property type="entry name" value="TraB_PrgY_gumN"/>
    <property type="match status" value="1"/>
</dbReference>
<dbReference type="EMBL" id="JACHLR010000001">
    <property type="protein sequence ID" value="MBB4856724.1"/>
    <property type="molecule type" value="Genomic_DNA"/>
</dbReference>
<dbReference type="CDD" id="cd14789">
    <property type="entry name" value="Tiki"/>
    <property type="match status" value="1"/>
</dbReference>
<dbReference type="AlphaFoldDB" id="A0A7W7K5P1"/>
<dbReference type="PANTHER" id="PTHR40590:SF1">
    <property type="entry name" value="CYTOPLASMIC PROTEIN"/>
    <property type="match status" value="1"/>
</dbReference>
<protein>
    <submittedName>
        <fullName evidence="1">Uncharacterized protein YbaP (TraB family)</fullName>
    </submittedName>
</protein>